<keyword evidence="2" id="KW-0472">Membrane</keyword>
<dbReference type="Proteomes" id="UP000245474">
    <property type="component" value="Unassembled WGS sequence"/>
</dbReference>
<evidence type="ECO:0000313" key="7">
    <source>
        <dbReference type="EMBL" id="PWG63868.1"/>
    </source>
</evidence>
<evidence type="ECO:0000256" key="3">
    <source>
        <dbReference type="ARBA" id="ARBA00023139"/>
    </source>
</evidence>
<comment type="caution">
    <text evidence="7">The sequence shown here is derived from an EMBL/GenBank/DDBJ whole genome shotgun (WGS) entry which is preliminary data.</text>
</comment>
<dbReference type="InterPro" id="IPR036328">
    <property type="entry name" value="MliC_sf"/>
</dbReference>
<organism evidence="7 8">
    <name type="scientific">Sediminicurvatus halobius</name>
    <dbReference type="NCBI Taxonomy" id="2182432"/>
    <lineage>
        <taxon>Bacteria</taxon>
        <taxon>Pseudomonadati</taxon>
        <taxon>Pseudomonadota</taxon>
        <taxon>Gammaproteobacteria</taxon>
        <taxon>Chromatiales</taxon>
        <taxon>Ectothiorhodospiraceae</taxon>
        <taxon>Sediminicurvatus</taxon>
    </lineage>
</organism>
<evidence type="ECO:0000256" key="1">
    <source>
        <dbReference type="ARBA" id="ARBA00022729"/>
    </source>
</evidence>
<name>A0A2U2N4B7_9GAMM</name>
<evidence type="ECO:0000256" key="2">
    <source>
        <dbReference type="ARBA" id="ARBA00023136"/>
    </source>
</evidence>
<feature type="domain" description="C-type lysozyme inhibitor" evidence="6">
    <location>
        <begin position="141"/>
        <end position="204"/>
    </location>
</feature>
<keyword evidence="4" id="KW-0449">Lipoprotein</keyword>
<keyword evidence="3" id="KW-0564">Palmitate</keyword>
<evidence type="ECO:0000259" key="6">
    <source>
        <dbReference type="Pfam" id="PF09864"/>
    </source>
</evidence>
<sequence>MPGGRGMGNSASSGGIMTALREQAGADRRRCAAASGEERRLARARLSHRSTAAGADLADKPALRSARVLDVLSSTPARPCSPAPCLARHLHALASRIGEIGGLALLALSLILGGCAAPSPTSAPGTLDRQLPMGDLAARAYVCDNDSRLVAERAGEDRLYLFFPARNVELERVPAASGSRYLGAEGVSFRSGGREARVTTADGRTLHCEEDRFGSLVEDARLRGVDFLAVGNEPGWRLELGPRRTTLVTDYGTRTLRFPAADAEARLARETGFDLTLETDDARLRAALTPAPCRDDMSGRAFDWQVALELDGQALQGCGIALH</sequence>
<proteinExistence type="predicted"/>
<dbReference type="EMBL" id="QFFI01000008">
    <property type="protein sequence ID" value="PWG63868.1"/>
    <property type="molecule type" value="Genomic_DNA"/>
</dbReference>
<dbReference type="InterPro" id="IPR018660">
    <property type="entry name" value="MliC"/>
</dbReference>
<evidence type="ECO:0000256" key="4">
    <source>
        <dbReference type="ARBA" id="ARBA00023288"/>
    </source>
</evidence>
<dbReference type="AlphaFoldDB" id="A0A2U2N4B7"/>
<evidence type="ECO:0000313" key="8">
    <source>
        <dbReference type="Proteomes" id="UP000245474"/>
    </source>
</evidence>
<dbReference type="SUPFAM" id="SSF141488">
    <property type="entry name" value="YdhA-like"/>
    <property type="match status" value="1"/>
</dbReference>
<reference evidence="7 8" key="1">
    <citation type="submission" date="2018-05" db="EMBL/GenBank/DDBJ databases">
        <title>Spiribacter halobius sp. nov., a moderately halophilic bacterium isolated from marine solar saltern.</title>
        <authorList>
            <person name="Zheng W.-S."/>
            <person name="Lu D.-C."/>
            <person name="Du Z.-J."/>
        </authorList>
    </citation>
    <scope>NUCLEOTIDE SEQUENCE [LARGE SCALE GENOMIC DNA]</scope>
    <source>
        <strain evidence="7 8">E85</strain>
    </source>
</reference>
<keyword evidence="8" id="KW-1185">Reference proteome</keyword>
<protein>
    <recommendedName>
        <fullName evidence="6">C-type lysozyme inhibitor domain-containing protein</fullName>
    </recommendedName>
</protein>
<evidence type="ECO:0000256" key="5">
    <source>
        <dbReference type="SAM" id="MobiDB-lite"/>
    </source>
</evidence>
<dbReference type="Pfam" id="PF09864">
    <property type="entry name" value="MliC"/>
    <property type="match status" value="1"/>
</dbReference>
<keyword evidence="1" id="KW-0732">Signal</keyword>
<gene>
    <name evidence="7" type="ORF">DEM34_06595</name>
</gene>
<feature type="region of interest" description="Disordered" evidence="5">
    <location>
        <begin position="1"/>
        <end position="33"/>
    </location>
</feature>
<feature type="compositionally biased region" description="Basic and acidic residues" evidence="5">
    <location>
        <begin position="24"/>
        <end position="33"/>
    </location>
</feature>
<dbReference type="Gene3D" id="2.40.128.200">
    <property type="match status" value="1"/>
</dbReference>
<accession>A0A2U2N4B7</accession>